<dbReference type="PANTHER" id="PTHR30346:SF29">
    <property type="entry name" value="LYSR SUBSTRATE-BINDING"/>
    <property type="match status" value="1"/>
</dbReference>
<sequence>MEIDPRRLRYLLAVARAGGILAAADELHMTPSAVSQQIARLERETGQVLMTRTPQGSVLTEEGTLLAEAAQDIERTLAGVRSRLQRGDAELHGRMRIACFQSFLSVVIAPALPQWRSKLPGVAFDLVETELEPHLRSLKDGEFDAAIVELDAEASATAPPAGVAEVPLFDEPWKLVVPAGTLITDITDLERTPLPWLGEPKAATAFPARRLRHVAGGTKYIVHRYFGSQTALALVAAGEGMTVLPALALQGMLLEGVDVIDVPGLGTRRVVLRSYPRGKTADNLVAAVTTLLREATSTLDSGSRIDFTG</sequence>
<dbReference type="SUPFAM" id="SSF46785">
    <property type="entry name" value="Winged helix' DNA-binding domain"/>
    <property type="match status" value="1"/>
</dbReference>
<organism evidence="7 8">
    <name type="scientific">Rhodococcus opacus (strain B4)</name>
    <dbReference type="NCBI Taxonomy" id="632772"/>
    <lineage>
        <taxon>Bacteria</taxon>
        <taxon>Bacillati</taxon>
        <taxon>Actinomycetota</taxon>
        <taxon>Actinomycetes</taxon>
        <taxon>Mycobacteriales</taxon>
        <taxon>Nocardiaceae</taxon>
        <taxon>Rhodococcus</taxon>
    </lineage>
</organism>
<comment type="similarity">
    <text evidence="1">Belongs to the LysR transcriptional regulatory family.</text>
</comment>
<dbReference type="KEGG" id="rop:ROP_31610"/>
<keyword evidence="3" id="KW-0238">DNA-binding</keyword>
<dbReference type="InterPro" id="IPR000847">
    <property type="entry name" value="LysR_HTH_N"/>
</dbReference>
<keyword evidence="5" id="KW-0804">Transcription</keyword>
<evidence type="ECO:0000256" key="3">
    <source>
        <dbReference type="ARBA" id="ARBA00023125"/>
    </source>
</evidence>
<feature type="domain" description="HTH lysR-type" evidence="6">
    <location>
        <begin position="3"/>
        <end position="60"/>
    </location>
</feature>
<dbReference type="STRING" id="632772.ROP_31610"/>
<evidence type="ECO:0000256" key="5">
    <source>
        <dbReference type="ARBA" id="ARBA00023163"/>
    </source>
</evidence>
<proteinExistence type="inferred from homology"/>
<dbReference type="PANTHER" id="PTHR30346">
    <property type="entry name" value="TRANSCRIPTIONAL DUAL REGULATOR HCAR-RELATED"/>
    <property type="match status" value="1"/>
</dbReference>
<evidence type="ECO:0000256" key="2">
    <source>
        <dbReference type="ARBA" id="ARBA00023015"/>
    </source>
</evidence>
<dbReference type="InterPro" id="IPR036390">
    <property type="entry name" value="WH_DNA-bd_sf"/>
</dbReference>
<dbReference type="GO" id="GO:0003677">
    <property type="term" value="F:DNA binding"/>
    <property type="evidence" value="ECO:0007669"/>
    <property type="project" value="UniProtKB-KW"/>
</dbReference>
<name>C1B6V5_RHOOB</name>
<dbReference type="InterPro" id="IPR005119">
    <property type="entry name" value="LysR_subst-bd"/>
</dbReference>
<dbReference type="InterPro" id="IPR036388">
    <property type="entry name" value="WH-like_DNA-bd_sf"/>
</dbReference>
<dbReference type="PROSITE" id="PS50931">
    <property type="entry name" value="HTH_LYSR"/>
    <property type="match status" value="1"/>
</dbReference>
<dbReference type="Pfam" id="PF00126">
    <property type="entry name" value="HTH_1"/>
    <property type="match status" value="1"/>
</dbReference>
<gene>
    <name evidence="7" type="ordered locus">ROP_31610</name>
</gene>
<dbReference type="HOGENOM" id="CLU_039613_6_4_11"/>
<accession>C1B6V5</accession>
<evidence type="ECO:0000256" key="1">
    <source>
        <dbReference type="ARBA" id="ARBA00009437"/>
    </source>
</evidence>
<dbReference type="EMBL" id="AP011115">
    <property type="protein sequence ID" value="BAH51408.1"/>
    <property type="molecule type" value="Genomic_DNA"/>
</dbReference>
<dbReference type="Proteomes" id="UP000002212">
    <property type="component" value="Chromosome"/>
</dbReference>
<dbReference type="PATRIC" id="fig|632772.20.peg.3308"/>
<dbReference type="Gene3D" id="3.40.190.10">
    <property type="entry name" value="Periplasmic binding protein-like II"/>
    <property type="match status" value="2"/>
</dbReference>
<evidence type="ECO:0000313" key="7">
    <source>
        <dbReference type="EMBL" id="BAH51408.1"/>
    </source>
</evidence>
<dbReference type="GO" id="GO:0032993">
    <property type="term" value="C:protein-DNA complex"/>
    <property type="evidence" value="ECO:0007669"/>
    <property type="project" value="TreeGrafter"/>
</dbReference>
<protein>
    <submittedName>
        <fullName evidence="7">Putative LysR family transcriptional regulator</fullName>
    </submittedName>
</protein>
<keyword evidence="2" id="KW-0805">Transcription regulation</keyword>
<evidence type="ECO:0000259" key="6">
    <source>
        <dbReference type="PROSITE" id="PS50931"/>
    </source>
</evidence>
<dbReference type="Pfam" id="PF03466">
    <property type="entry name" value="LysR_substrate"/>
    <property type="match status" value="1"/>
</dbReference>
<evidence type="ECO:0000256" key="4">
    <source>
        <dbReference type="ARBA" id="ARBA00023159"/>
    </source>
</evidence>
<dbReference type="SUPFAM" id="SSF53850">
    <property type="entry name" value="Periplasmic binding protein-like II"/>
    <property type="match status" value="1"/>
</dbReference>
<dbReference type="OrthoDB" id="4131546at2"/>
<dbReference type="AlphaFoldDB" id="C1B6V5"/>
<dbReference type="GO" id="GO:0003700">
    <property type="term" value="F:DNA-binding transcription factor activity"/>
    <property type="evidence" value="ECO:0007669"/>
    <property type="project" value="InterPro"/>
</dbReference>
<dbReference type="Gene3D" id="1.10.10.10">
    <property type="entry name" value="Winged helix-like DNA-binding domain superfamily/Winged helix DNA-binding domain"/>
    <property type="match status" value="1"/>
</dbReference>
<reference evidence="7 8" key="1">
    <citation type="submission" date="2009-03" db="EMBL/GenBank/DDBJ databases">
        <title>Comparison of the complete genome sequences of Rhodococcus erythropolis PR4 and Rhodococcus opacus B4.</title>
        <authorList>
            <person name="Takarada H."/>
            <person name="Sekine M."/>
            <person name="Hosoyama A."/>
            <person name="Yamada R."/>
            <person name="Fujisawa T."/>
            <person name="Omata S."/>
            <person name="Shimizu A."/>
            <person name="Tsukatani N."/>
            <person name="Tanikawa S."/>
            <person name="Fujita N."/>
            <person name="Harayama S."/>
        </authorList>
    </citation>
    <scope>NUCLEOTIDE SEQUENCE [LARGE SCALE GENOMIC DNA]</scope>
    <source>
        <strain evidence="7 8">B4</strain>
    </source>
</reference>
<evidence type="ECO:0000313" key="8">
    <source>
        <dbReference type="Proteomes" id="UP000002212"/>
    </source>
</evidence>
<dbReference type="RefSeq" id="WP_012690361.1">
    <property type="nucleotide sequence ID" value="NC_012522.1"/>
</dbReference>
<keyword evidence="4" id="KW-0010">Activator</keyword>